<keyword evidence="1 4" id="KW-0238">DNA-binding</keyword>
<dbReference type="RefSeq" id="WP_004799628.1">
    <property type="nucleotide sequence ID" value="NZ_DS483475.1"/>
</dbReference>
<dbReference type="eggNOG" id="COG3620">
    <property type="taxonomic scope" value="Bacteria"/>
</dbReference>
<dbReference type="Pfam" id="PF01381">
    <property type="entry name" value="HTH_3"/>
    <property type="match status" value="1"/>
</dbReference>
<dbReference type="CDD" id="cd00093">
    <property type="entry name" value="HTH_XRE"/>
    <property type="match status" value="1"/>
</dbReference>
<evidence type="ECO:0000313" key="4">
    <source>
        <dbReference type="EMBL" id="EDP11342.1"/>
    </source>
</evidence>
<dbReference type="PANTHER" id="PTHR46558">
    <property type="entry name" value="TRACRIPTIONAL REGULATORY PROTEIN-RELATED-RELATED"/>
    <property type="match status" value="1"/>
</dbReference>
<feature type="domain" description="HTH cro/C1-type" evidence="3">
    <location>
        <begin position="6"/>
        <end position="66"/>
    </location>
</feature>
<evidence type="ECO:0000256" key="2">
    <source>
        <dbReference type="SAM" id="MobiDB-lite"/>
    </source>
</evidence>
<protein>
    <submittedName>
        <fullName evidence="4">DNA-binding helix-turn-helix protein</fullName>
    </submittedName>
</protein>
<organism evidence="4 5">
    <name type="scientific">Amedibacillus dolichus DSM 3991</name>
    <dbReference type="NCBI Taxonomy" id="428127"/>
    <lineage>
        <taxon>Bacteria</taxon>
        <taxon>Bacillati</taxon>
        <taxon>Bacillota</taxon>
        <taxon>Erysipelotrichia</taxon>
        <taxon>Erysipelotrichales</taxon>
        <taxon>Erysipelotrichaceae</taxon>
        <taxon>Amedibacillus</taxon>
    </lineage>
</organism>
<dbReference type="PANTHER" id="PTHR46558:SF11">
    <property type="entry name" value="HTH-TYPE TRANSCRIPTIONAL REGULATOR XRE"/>
    <property type="match status" value="1"/>
</dbReference>
<name>A8RC42_9FIRM</name>
<dbReference type="Proteomes" id="UP000004090">
    <property type="component" value="Unassembled WGS sequence"/>
</dbReference>
<sequence>MLAENLKKLRKQKEQKEHRRISKSNVSKELGLDLSAYGKWENGDRNPDMFSLIKLANYFDVSIDYLLDNEKSTPLCDEVLEINKAMEKVNQEDRQRMVETLKAAFPYAFDDYLWAMNVLQQNDYVMYNSIKAGNSELSKQDIIRIANELKK</sequence>
<dbReference type="STRING" id="428127.EUBDOL_01262"/>
<gene>
    <name evidence="4" type="ORF">EUBDOL_01262</name>
</gene>
<evidence type="ECO:0000259" key="3">
    <source>
        <dbReference type="PROSITE" id="PS50943"/>
    </source>
</evidence>
<dbReference type="SMART" id="SM00530">
    <property type="entry name" value="HTH_XRE"/>
    <property type="match status" value="1"/>
</dbReference>
<dbReference type="InterPro" id="IPR010982">
    <property type="entry name" value="Lambda_DNA-bd_dom_sf"/>
</dbReference>
<reference evidence="4 5" key="2">
    <citation type="submission" date="2007-09" db="EMBL/GenBank/DDBJ databases">
        <authorList>
            <person name="Fulton L."/>
            <person name="Clifton S."/>
            <person name="Fulton B."/>
            <person name="Xu J."/>
            <person name="Minx P."/>
            <person name="Pepin K.H."/>
            <person name="Johnson M."/>
            <person name="Thiruvilangam P."/>
            <person name="Bhonagiri V."/>
            <person name="Nash W.E."/>
            <person name="Mardis E.R."/>
            <person name="Wilson R.K."/>
        </authorList>
    </citation>
    <scope>NUCLEOTIDE SEQUENCE [LARGE SCALE GENOMIC DNA]</scope>
    <source>
        <strain evidence="4 5">DSM 3991</strain>
    </source>
</reference>
<dbReference type="HOGENOM" id="CLU_1728641_0_0_9"/>
<feature type="region of interest" description="Disordered" evidence="2">
    <location>
        <begin position="1"/>
        <end position="24"/>
    </location>
</feature>
<dbReference type="AlphaFoldDB" id="A8RC42"/>
<dbReference type="GO" id="GO:0003677">
    <property type="term" value="F:DNA binding"/>
    <property type="evidence" value="ECO:0007669"/>
    <property type="project" value="UniProtKB-KW"/>
</dbReference>
<dbReference type="PROSITE" id="PS50943">
    <property type="entry name" value="HTH_CROC1"/>
    <property type="match status" value="1"/>
</dbReference>
<proteinExistence type="predicted"/>
<dbReference type="Gene3D" id="1.10.260.40">
    <property type="entry name" value="lambda repressor-like DNA-binding domains"/>
    <property type="match status" value="1"/>
</dbReference>
<dbReference type="GeneID" id="92794435"/>
<reference evidence="4 5" key="1">
    <citation type="submission" date="2007-09" db="EMBL/GenBank/DDBJ databases">
        <title>Draft genome sequence of Eubacterium dolichum (DSM 3991).</title>
        <authorList>
            <person name="Sudarsanam P."/>
            <person name="Ley R."/>
            <person name="Guruge J."/>
            <person name="Turnbaugh P.J."/>
            <person name="Mahowald M."/>
            <person name="Liep D."/>
            <person name="Gordon J."/>
        </authorList>
    </citation>
    <scope>NUCLEOTIDE SEQUENCE [LARGE SCALE GENOMIC DNA]</scope>
    <source>
        <strain evidence="4 5">DSM 3991</strain>
    </source>
</reference>
<dbReference type="InterPro" id="IPR001387">
    <property type="entry name" value="Cro/C1-type_HTH"/>
</dbReference>
<dbReference type="EMBL" id="ABAW02000019">
    <property type="protein sequence ID" value="EDP11342.1"/>
    <property type="molecule type" value="Genomic_DNA"/>
</dbReference>
<accession>A8RC42</accession>
<comment type="caution">
    <text evidence="4">The sequence shown here is derived from an EMBL/GenBank/DDBJ whole genome shotgun (WGS) entry which is preliminary data.</text>
</comment>
<dbReference type="SUPFAM" id="SSF47413">
    <property type="entry name" value="lambda repressor-like DNA-binding domains"/>
    <property type="match status" value="1"/>
</dbReference>
<evidence type="ECO:0000256" key="1">
    <source>
        <dbReference type="ARBA" id="ARBA00023125"/>
    </source>
</evidence>
<evidence type="ECO:0000313" key="5">
    <source>
        <dbReference type="Proteomes" id="UP000004090"/>
    </source>
</evidence>